<evidence type="ECO:0000256" key="1">
    <source>
        <dbReference type="SAM" id="Phobius"/>
    </source>
</evidence>
<keyword evidence="1" id="KW-1133">Transmembrane helix</keyword>
<sequence length="100" mass="10427">MEAWTPLQIFMASYAAAAIGGVGALLASDRPITLRSLGKALVYYGVAGCGFAMTGFEYIGGKEKPWRIIGFAALLGVGAIKVSDVAAVARRMLSSEDSKP</sequence>
<proteinExistence type="predicted"/>
<keyword evidence="1" id="KW-0812">Transmembrane</keyword>
<organism evidence="2 3">
    <name type="scientific">Lacipirellula parvula</name>
    <dbReference type="NCBI Taxonomy" id="2650471"/>
    <lineage>
        <taxon>Bacteria</taxon>
        <taxon>Pseudomonadati</taxon>
        <taxon>Planctomycetota</taxon>
        <taxon>Planctomycetia</taxon>
        <taxon>Pirellulales</taxon>
        <taxon>Lacipirellulaceae</taxon>
        <taxon>Lacipirellula</taxon>
    </lineage>
</organism>
<dbReference type="Proteomes" id="UP000326837">
    <property type="component" value="Chromosome"/>
</dbReference>
<dbReference type="EMBL" id="AP021861">
    <property type="protein sequence ID" value="BBO31054.1"/>
    <property type="molecule type" value="Genomic_DNA"/>
</dbReference>
<dbReference type="KEGG" id="lpav:PLANPX_0666"/>
<accession>A0A5K7X313</accession>
<keyword evidence="3" id="KW-1185">Reference proteome</keyword>
<feature type="transmembrane region" description="Helical" evidence="1">
    <location>
        <begin position="40"/>
        <end position="60"/>
    </location>
</feature>
<evidence type="ECO:0000313" key="2">
    <source>
        <dbReference type="EMBL" id="BBO31054.1"/>
    </source>
</evidence>
<dbReference type="AlphaFoldDB" id="A0A5K7X313"/>
<gene>
    <name evidence="2" type="ORF">PLANPX_0666</name>
</gene>
<feature type="transmembrane region" description="Helical" evidence="1">
    <location>
        <begin position="6"/>
        <end position="28"/>
    </location>
</feature>
<name>A0A5K7X313_9BACT</name>
<keyword evidence="1" id="KW-0472">Membrane</keyword>
<reference evidence="3" key="1">
    <citation type="submission" date="2019-10" db="EMBL/GenBank/DDBJ databases">
        <title>Lacipirellula parvula gen. nov., sp. nov., representing a lineage of planctomycetes widespread in freshwater anoxic habitats, and description of the family Lacipirellulaceae.</title>
        <authorList>
            <person name="Dedysh S.N."/>
            <person name="Kulichevskaya I.S."/>
            <person name="Beletsky A.V."/>
            <person name="Rakitin A.L."/>
            <person name="Mardanov A.V."/>
            <person name="Ivanova A.A."/>
            <person name="Saltykova V.X."/>
            <person name="Rijpstra W.I.C."/>
            <person name="Sinninghe Damste J.S."/>
            <person name="Ravin N.V."/>
        </authorList>
    </citation>
    <scope>NUCLEOTIDE SEQUENCE [LARGE SCALE GENOMIC DNA]</scope>
    <source>
        <strain evidence="3">PX69</strain>
    </source>
</reference>
<protein>
    <submittedName>
        <fullName evidence="2">Uncharacterized protein</fullName>
    </submittedName>
</protein>
<evidence type="ECO:0000313" key="3">
    <source>
        <dbReference type="Proteomes" id="UP000326837"/>
    </source>
</evidence>
<feature type="transmembrane region" description="Helical" evidence="1">
    <location>
        <begin position="66"/>
        <end position="89"/>
    </location>
</feature>
<dbReference type="RefSeq" id="WP_152097271.1">
    <property type="nucleotide sequence ID" value="NZ_AP021861.1"/>
</dbReference>